<dbReference type="Proteomes" id="UP000292939">
    <property type="component" value="Chromosome"/>
</dbReference>
<reference evidence="2 3" key="1">
    <citation type="submission" date="2018-07" db="EMBL/GenBank/DDBJ databases">
        <title>Exploring interactions and the metabolic potential of the ultra-small soil bacteria Hylemonella gracilis.</title>
        <authorList>
            <person name="Tyc O."/>
            <person name="Kulkarni P."/>
            <person name="Gawehns F."/>
            <person name="Hundscheid M."/>
            <person name="Zweers H."/>
            <person name="Garbeva P."/>
        </authorList>
    </citation>
    <scope>NUCLEOTIDE SEQUENCE [LARGE SCALE GENOMIC DNA]</scope>
    <source>
        <strain evidence="2 3">NS1</strain>
    </source>
</reference>
<evidence type="ECO:0000313" key="2">
    <source>
        <dbReference type="EMBL" id="QBK03889.1"/>
    </source>
</evidence>
<dbReference type="Gene3D" id="2.40.160.20">
    <property type="match status" value="1"/>
</dbReference>
<dbReference type="EMBL" id="CP031395">
    <property type="protein sequence ID" value="QBK03889.1"/>
    <property type="molecule type" value="Genomic_DNA"/>
</dbReference>
<dbReference type="KEGG" id="hgr:DW355_03060"/>
<dbReference type="PANTHER" id="PTHR37315">
    <property type="entry name" value="UPF0311 PROTEIN BLR7842"/>
    <property type="match status" value="1"/>
</dbReference>
<dbReference type="HAMAP" id="MF_00775">
    <property type="entry name" value="UPF0311"/>
    <property type="match status" value="1"/>
</dbReference>
<gene>
    <name evidence="2" type="ORF">DW355_03060</name>
</gene>
<comment type="similarity">
    <text evidence="1">Belongs to the UPF0311 family.</text>
</comment>
<sequence length="154" mass="16761">MSLATPSLDFFADLSVRVGAPQEVGATVHGQRRLIPILGGEARGVGWAAQVLPGGADFQLTVSPRLTELDARYVLETDGGDRIYVHNRALRAAAPEVTAQLLRGEPVDPAQVYFRCTPSFETASPALAWITERLFVGTGVRRPDRVEVRFFTVN</sequence>
<protein>
    <recommendedName>
        <fullName evidence="1">UPF0311 protein DW355_03060</fullName>
    </recommendedName>
</protein>
<proteinExistence type="inferred from homology"/>
<dbReference type="AlphaFoldDB" id="A0A4V1A1V7"/>
<dbReference type="InterPro" id="IPR020915">
    <property type="entry name" value="UPF0311"/>
</dbReference>
<name>A0A4V1A1V7_9BURK</name>
<accession>A0A4V1A1V7</accession>
<dbReference type="PANTHER" id="PTHR37315:SF1">
    <property type="entry name" value="UPF0311 PROTEIN BLR7842"/>
    <property type="match status" value="1"/>
</dbReference>
<dbReference type="RefSeq" id="WP_131277896.1">
    <property type="nucleotide sequence ID" value="NZ_CP031395.1"/>
</dbReference>
<evidence type="ECO:0000256" key="1">
    <source>
        <dbReference type="HAMAP-Rule" id="MF_00775"/>
    </source>
</evidence>
<organism evidence="2 3">
    <name type="scientific">Hylemonella gracilis</name>
    <dbReference type="NCBI Taxonomy" id="80880"/>
    <lineage>
        <taxon>Bacteria</taxon>
        <taxon>Pseudomonadati</taxon>
        <taxon>Pseudomonadota</taxon>
        <taxon>Betaproteobacteria</taxon>
        <taxon>Burkholderiales</taxon>
        <taxon>Comamonadaceae</taxon>
        <taxon>Hylemonella</taxon>
    </lineage>
</organism>
<evidence type="ECO:0000313" key="3">
    <source>
        <dbReference type="Proteomes" id="UP000292939"/>
    </source>
</evidence>
<dbReference type="OrthoDB" id="5294829at2"/>
<dbReference type="Pfam" id="PF11578">
    <property type="entry name" value="DUF3237"/>
    <property type="match status" value="1"/>
</dbReference>